<dbReference type="SUPFAM" id="SSF52540">
    <property type="entry name" value="P-loop containing nucleoside triphosphate hydrolases"/>
    <property type="match status" value="1"/>
</dbReference>
<dbReference type="AlphaFoldDB" id="A0AA36MNU1"/>
<name>A0AA36MNU1_9DINO</name>
<evidence type="ECO:0000256" key="5">
    <source>
        <dbReference type="ARBA" id="ARBA00023203"/>
    </source>
</evidence>
<dbReference type="PANTHER" id="PTHR13140:SF706">
    <property type="entry name" value="DILUTE CLASS UNCONVENTIONAL MYOSIN, ISOFORM C"/>
    <property type="match status" value="1"/>
</dbReference>
<feature type="domain" description="Myosin motor" evidence="9">
    <location>
        <begin position="84"/>
        <end position="839"/>
    </location>
</feature>
<dbReference type="GO" id="GO:0007015">
    <property type="term" value="P:actin filament organization"/>
    <property type="evidence" value="ECO:0007669"/>
    <property type="project" value="TreeGrafter"/>
</dbReference>
<comment type="caution">
    <text evidence="10">The sequence shown here is derived from an EMBL/GenBank/DDBJ whole genome shotgun (WGS) entry which is preliminary data.</text>
</comment>
<evidence type="ECO:0000259" key="9">
    <source>
        <dbReference type="PROSITE" id="PS51456"/>
    </source>
</evidence>
<dbReference type="SMART" id="SM00015">
    <property type="entry name" value="IQ"/>
    <property type="match status" value="5"/>
</dbReference>
<dbReference type="PANTHER" id="PTHR13140">
    <property type="entry name" value="MYOSIN"/>
    <property type="match status" value="1"/>
</dbReference>
<sequence length="1191" mass="133589">MALEAGAEVWVPCDAEIWRPGLVLGFEDTSAGEVVVVEVKGKGSGKGHRPIVTREEVRVPRPKATGSCQLHLRNEVLRSNRGALELQDLGLLPLLHEPAVLHALQLRFQQDAIYTLTGPMLLAVNPFKALPQLYGAERLEAVIRQIRPEAQEKEPEEPHIYAVAKAAYEGVWHRAVGQTVLVSGESGAGKTETTKFVMRFLALAGAGGAEASMSTVERQVLDSIPVLEALGNAKTLRNENSSRFGKYIELQFKAAASAPRLVGAHTHTYLLEKVRVVHQQERERSFHIFYQLLAAAEREEQGSTSVCGVPIQEPLSSLQVESFRYLRGSKCWTLDEDVDEAQLFDATVKGMRHFGLEEHLPGILQTLLAVLHLGNVTFEVPKTNSEASAAELCAPLCNALGLDPQKLEAAFCTRTMQAPGEGVITMPNTVEKAADSRDSLARHLYDALFTFVVARINATVSETGGAAWSKAKSKLLPFVGVLDIFGFEFFEQNSLEQLFINFTNELLQQYFNEVIFEHEAELYRREGIQWDPLDFPDNHAIVDLVGKAPMGILPMLDEECITTGGSSEKWCSKLCKAHGSHGHFGVVKLNQHNFIVRHFAGPVEYMSKSFVEKNRDALGADLVKCLKASSKPFVQQLVSAADRSFGTTAETTAQGATRRTRAKRYTVASEFQGQLQNLMERIRATEPHFVRCIKPNAQSSAGIFERRGVVQQLQYQGVLQAIEVSRVGFPVRLKHRQAVMEFKCLTADRAVEAQAARGQLAAAAKLLFEGLTEPSSPMSPRTPRTPKTPIAPQTPRTPRRASVAATSGAAVCAKGTWAVGKTLVFLKREAVEALSHALSKCRRLAAVQLEAFARGRLQRRRFVALRRAVLRLQCAARVRLARRRVAELRRNRAARVLQSWRRGQVARTAAERQRRAVAFVQAWAKARSLRRRLLRQKAAARRLQRFWCRRMLTVHIKRRVASAVAAQRLWRGHRGRQRAEQQRLDDFRKRRAAHLILQAWRHSIVHRVLEKDLDEFFGQAGKDAINQKIQSRLQVSSRGQLHATVGFLRAKVQRSQRRLQKLRAQEEALQAVGVVEPLEQKIERIVWDKKRGLQRTERQKQQDMRKIMERASSRPLLMQQADSLVRAKRRALFRVRNALRAAGVREVSRHFADDELEEMERCEDGEKESYGYTTGTEPVTDAITQGSLFRP</sequence>
<feature type="compositionally biased region" description="Low complexity" evidence="8">
    <location>
        <begin position="774"/>
        <end position="788"/>
    </location>
</feature>
<dbReference type="GO" id="GO:0051015">
    <property type="term" value="F:actin filament binding"/>
    <property type="evidence" value="ECO:0007669"/>
    <property type="project" value="TreeGrafter"/>
</dbReference>
<keyword evidence="1 6" id="KW-0547">Nucleotide-binding</keyword>
<dbReference type="Gene3D" id="1.20.120.720">
    <property type="entry name" value="Myosin VI head, motor domain, U50 subdomain"/>
    <property type="match status" value="1"/>
</dbReference>
<protein>
    <recommendedName>
        <fullName evidence="9">Myosin motor domain-containing protein</fullName>
    </recommendedName>
</protein>
<evidence type="ECO:0000256" key="7">
    <source>
        <dbReference type="SAM" id="Coils"/>
    </source>
</evidence>
<comment type="similarity">
    <text evidence="6">Belongs to the TRAFAC class myosin-kinesin ATPase superfamily. Myosin family.</text>
</comment>
<evidence type="ECO:0000256" key="4">
    <source>
        <dbReference type="ARBA" id="ARBA00023175"/>
    </source>
</evidence>
<dbReference type="EMBL" id="CAUJNA010000224">
    <property type="protein sequence ID" value="CAJ1373922.1"/>
    <property type="molecule type" value="Genomic_DNA"/>
</dbReference>
<dbReference type="GO" id="GO:0005524">
    <property type="term" value="F:ATP binding"/>
    <property type="evidence" value="ECO:0007669"/>
    <property type="project" value="UniProtKB-UniRule"/>
</dbReference>
<dbReference type="CDD" id="cd00124">
    <property type="entry name" value="MYSc"/>
    <property type="match status" value="1"/>
</dbReference>
<dbReference type="Pfam" id="PF00063">
    <property type="entry name" value="Myosin_head"/>
    <property type="match status" value="1"/>
</dbReference>
<keyword evidence="5 6" id="KW-0009">Actin-binding</keyword>
<gene>
    <name evidence="10" type="ORF">EVOR1521_LOCUS3613</name>
</gene>
<dbReference type="PRINTS" id="PR00193">
    <property type="entry name" value="MYOSINHEAVY"/>
</dbReference>
<reference evidence="10" key="1">
    <citation type="submission" date="2023-08" db="EMBL/GenBank/DDBJ databases">
        <authorList>
            <person name="Chen Y."/>
            <person name="Shah S."/>
            <person name="Dougan E. K."/>
            <person name="Thang M."/>
            <person name="Chan C."/>
        </authorList>
    </citation>
    <scope>NUCLEOTIDE SEQUENCE</scope>
</reference>
<dbReference type="Gene3D" id="3.40.850.10">
    <property type="entry name" value="Kinesin motor domain"/>
    <property type="match status" value="1"/>
</dbReference>
<feature type="compositionally biased region" description="Polar residues" evidence="8">
    <location>
        <begin position="1171"/>
        <end position="1191"/>
    </location>
</feature>
<keyword evidence="4 6" id="KW-0505">Motor protein</keyword>
<evidence type="ECO:0000313" key="10">
    <source>
        <dbReference type="EMBL" id="CAJ1373922.1"/>
    </source>
</evidence>
<dbReference type="PROSITE" id="PS50096">
    <property type="entry name" value="IQ"/>
    <property type="match status" value="4"/>
</dbReference>
<dbReference type="Proteomes" id="UP001178507">
    <property type="component" value="Unassembled WGS sequence"/>
</dbReference>
<dbReference type="GO" id="GO:0016020">
    <property type="term" value="C:membrane"/>
    <property type="evidence" value="ECO:0007669"/>
    <property type="project" value="TreeGrafter"/>
</dbReference>
<accession>A0AA36MNU1</accession>
<dbReference type="InterPro" id="IPR036961">
    <property type="entry name" value="Kinesin_motor_dom_sf"/>
</dbReference>
<dbReference type="GO" id="GO:0016459">
    <property type="term" value="C:myosin complex"/>
    <property type="evidence" value="ECO:0007669"/>
    <property type="project" value="UniProtKB-KW"/>
</dbReference>
<feature type="binding site" evidence="6">
    <location>
        <begin position="184"/>
        <end position="191"/>
    </location>
    <ligand>
        <name>ATP</name>
        <dbReference type="ChEBI" id="CHEBI:30616"/>
    </ligand>
</feature>
<dbReference type="Gene3D" id="1.20.58.530">
    <property type="match status" value="1"/>
</dbReference>
<evidence type="ECO:0000256" key="6">
    <source>
        <dbReference type="PROSITE-ProRule" id="PRU00782"/>
    </source>
</evidence>
<dbReference type="InterPro" id="IPR001609">
    <property type="entry name" value="Myosin_head_motor_dom-like"/>
</dbReference>
<evidence type="ECO:0000256" key="2">
    <source>
        <dbReference type="ARBA" id="ARBA00022840"/>
    </source>
</evidence>
<dbReference type="InterPro" id="IPR000048">
    <property type="entry name" value="IQ_motif_EF-hand-BS"/>
</dbReference>
<dbReference type="GO" id="GO:0000146">
    <property type="term" value="F:microfilament motor activity"/>
    <property type="evidence" value="ECO:0007669"/>
    <property type="project" value="TreeGrafter"/>
</dbReference>
<feature type="region of interest" description="Actin-binding" evidence="6">
    <location>
        <begin position="675"/>
        <end position="697"/>
    </location>
</feature>
<evidence type="ECO:0000256" key="8">
    <source>
        <dbReference type="SAM" id="MobiDB-lite"/>
    </source>
</evidence>
<evidence type="ECO:0000256" key="1">
    <source>
        <dbReference type="ARBA" id="ARBA00022741"/>
    </source>
</evidence>
<dbReference type="Gene3D" id="1.20.5.4820">
    <property type="match status" value="1"/>
</dbReference>
<keyword evidence="3 6" id="KW-0518">Myosin</keyword>
<keyword evidence="11" id="KW-1185">Reference proteome</keyword>
<dbReference type="SMART" id="SM00242">
    <property type="entry name" value="MYSc"/>
    <property type="match status" value="1"/>
</dbReference>
<dbReference type="InterPro" id="IPR027417">
    <property type="entry name" value="P-loop_NTPase"/>
</dbReference>
<keyword evidence="2 6" id="KW-0067">ATP-binding</keyword>
<dbReference type="PROSITE" id="PS51456">
    <property type="entry name" value="MYOSIN_MOTOR"/>
    <property type="match status" value="1"/>
</dbReference>
<dbReference type="Gene3D" id="1.10.10.820">
    <property type="match status" value="1"/>
</dbReference>
<keyword evidence="7" id="KW-0175">Coiled coil</keyword>
<organism evidence="10 11">
    <name type="scientific">Effrenium voratum</name>
    <dbReference type="NCBI Taxonomy" id="2562239"/>
    <lineage>
        <taxon>Eukaryota</taxon>
        <taxon>Sar</taxon>
        <taxon>Alveolata</taxon>
        <taxon>Dinophyceae</taxon>
        <taxon>Suessiales</taxon>
        <taxon>Symbiodiniaceae</taxon>
        <taxon>Effrenium</taxon>
    </lineage>
</organism>
<feature type="coiled-coil region" evidence="7">
    <location>
        <begin position="1045"/>
        <end position="1072"/>
    </location>
</feature>
<dbReference type="GO" id="GO:0005737">
    <property type="term" value="C:cytoplasm"/>
    <property type="evidence" value="ECO:0007669"/>
    <property type="project" value="TreeGrafter"/>
</dbReference>
<feature type="region of interest" description="Disordered" evidence="8">
    <location>
        <begin position="1158"/>
        <end position="1191"/>
    </location>
</feature>
<evidence type="ECO:0000256" key="3">
    <source>
        <dbReference type="ARBA" id="ARBA00023123"/>
    </source>
</evidence>
<proteinExistence type="inferred from homology"/>
<evidence type="ECO:0000313" key="11">
    <source>
        <dbReference type="Proteomes" id="UP001178507"/>
    </source>
</evidence>
<feature type="region of interest" description="Disordered" evidence="8">
    <location>
        <begin position="772"/>
        <end position="798"/>
    </location>
</feature>